<evidence type="ECO:0000313" key="5">
    <source>
        <dbReference type="Proteomes" id="UP000231267"/>
    </source>
</evidence>
<comment type="caution">
    <text evidence="4">The sequence shown here is derived from an EMBL/GenBank/DDBJ whole genome shotgun (WGS) entry which is preliminary data.</text>
</comment>
<dbReference type="InterPro" id="IPR002173">
    <property type="entry name" value="Carboh/pur_kinase_PfkB_CS"/>
</dbReference>
<evidence type="ECO:0000313" key="4">
    <source>
        <dbReference type="EMBL" id="PIW66833.1"/>
    </source>
</evidence>
<proteinExistence type="predicted"/>
<dbReference type="Pfam" id="PF00294">
    <property type="entry name" value="PfkB"/>
    <property type="match status" value="1"/>
</dbReference>
<sequence>MSILVVGSVALDTIKTAFSEKIDCLGGSAVFFSISASYFAPVNMVAVVGEDFPKNHVSFLKSRKNINISGLEIKESGKTFRWKASYACDINNPQTLDTQLNVFAEFNPKIPEGYSRSTHLFLANIDPDLQYRVLSQIQRPRVIACDSMNYWIKTKKPSLEKLLKNVDIYFVNDSEAKLLAQTGNLMKAAKDIIKMGPEIVVIKKGEHGVLFVSKSHPSFMIPAYLLENVIDPTGAGDTFAGGFMGYLSNQARLNSSSLRKAAVYGTIMASFAVESFSVERLGSLKKSDIEKRYKEFIKLTRV</sequence>
<dbReference type="EMBL" id="PFGP01000027">
    <property type="protein sequence ID" value="PIW66833.1"/>
    <property type="molecule type" value="Genomic_DNA"/>
</dbReference>
<dbReference type="Gene3D" id="3.40.1190.20">
    <property type="match status" value="1"/>
</dbReference>
<dbReference type="PROSITE" id="PS00584">
    <property type="entry name" value="PFKB_KINASES_2"/>
    <property type="match status" value="1"/>
</dbReference>
<dbReference type="Proteomes" id="UP000231267">
    <property type="component" value="Unassembled WGS sequence"/>
</dbReference>
<accession>A0A2J0LMM3</accession>
<protein>
    <submittedName>
        <fullName evidence="4">Sugar kinase</fullName>
    </submittedName>
</protein>
<evidence type="ECO:0000259" key="3">
    <source>
        <dbReference type="Pfam" id="PF00294"/>
    </source>
</evidence>
<organism evidence="4 5">
    <name type="scientific">Candidatus Taenaricola geysiri</name>
    <dbReference type="NCBI Taxonomy" id="1974752"/>
    <lineage>
        <taxon>Bacteria</taxon>
        <taxon>Pseudomonadati</taxon>
        <taxon>Candidatus Omnitrophota</taxon>
        <taxon>Candidatus Taenaricola</taxon>
    </lineage>
</organism>
<dbReference type="InterPro" id="IPR011611">
    <property type="entry name" value="PfkB_dom"/>
</dbReference>
<dbReference type="AlphaFoldDB" id="A0A2J0LMM3"/>
<evidence type="ECO:0000256" key="1">
    <source>
        <dbReference type="ARBA" id="ARBA00022679"/>
    </source>
</evidence>
<name>A0A2J0LMM3_9BACT</name>
<dbReference type="InterPro" id="IPR029056">
    <property type="entry name" value="Ribokinase-like"/>
</dbReference>
<feature type="domain" description="Carbohydrate kinase PfkB" evidence="3">
    <location>
        <begin position="40"/>
        <end position="277"/>
    </location>
</feature>
<evidence type="ECO:0000256" key="2">
    <source>
        <dbReference type="ARBA" id="ARBA00022777"/>
    </source>
</evidence>
<dbReference type="PANTHER" id="PTHR47098:SF2">
    <property type="entry name" value="PROTEIN MAK32"/>
    <property type="match status" value="1"/>
</dbReference>
<keyword evidence="1" id="KW-0808">Transferase</keyword>
<gene>
    <name evidence="4" type="ORF">COW11_01355</name>
</gene>
<reference evidence="4 5" key="1">
    <citation type="submission" date="2017-09" db="EMBL/GenBank/DDBJ databases">
        <title>Depth-based differentiation of microbial function through sediment-hosted aquifers and enrichment of novel symbionts in the deep terrestrial subsurface.</title>
        <authorList>
            <person name="Probst A.J."/>
            <person name="Ladd B."/>
            <person name="Jarett J.K."/>
            <person name="Geller-Mcgrath D.E."/>
            <person name="Sieber C.M."/>
            <person name="Emerson J.B."/>
            <person name="Anantharaman K."/>
            <person name="Thomas B.C."/>
            <person name="Malmstrom R."/>
            <person name="Stieglmeier M."/>
            <person name="Klingl A."/>
            <person name="Woyke T."/>
            <person name="Ryan C.M."/>
            <person name="Banfield J.F."/>
        </authorList>
    </citation>
    <scope>NUCLEOTIDE SEQUENCE [LARGE SCALE GENOMIC DNA]</scope>
    <source>
        <strain evidence="4">CG12_big_fil_rev_8_21_14_0_65_43_15</strain>
    </source>
</reference>
<dbReference type="PANTHER" id="PTHR47098">
    <property type="entry name" value="PROTEIN MAK32"/>
    <property type="match status" value="1"/>
</dbReference>
<dbReference type="GO" id="GO:0016301">
    <property type="term" value="F:kinase activity"/>
    <property type="evidence" value="ECO:0007669"/>
    <property type="project" value="UniProtKB-KW"/>
</dbReference>
<dbReference type="SUPFAM" id="SSF53613">
    <property type="entry name" value="Ribokinase-like"/>
    <property type="match status" value="1"/>
</dbReference>
<keyword evidence="2 4" id="KW-0418">Kinase</keyword>